<evidence type="ECO:0000256" key="3">
    <source>
        <dbReference type="PROSITE-ProRule" id="PRU00023"/>
    </source>
</evidence>
<dbReference type="PRINTS" id="PR01415">
    <property type="entry name" value="ANKYRIN"/>
</dbReference>
<protein>
    <submittedName>
        <fullName evidence="4">Ankyrin</fullName>
    </submittedName>
</protein>
<keyword evidence="5" id="KW-1185">Reference proteome</keyword>
<name>A0A4S2N598_9PEZI</name>
<dbReference type="PANTHER" id="PTHR24171">
    <property type="entry name" value="ANKYRIN REPEAT DOMAIN-CONTAINING PROTEIN 39-RELATED"/>
    <property type="match status" value="1"/>
</dbReference>
<dbReference type="InterPro" id="IPR002110">
    <property type="entry name" value="Ankyrin_rpt"/>
</dbReference>
<proteinExistence type="predicted"/>
<feature type="repeat" description="ANK" evidence="3">
    <location>
        <begin position="234"/>
        <end position="266"/>
    </location>
</feature>
<evidence type="ECO:0000256" key="2">
    <source>
        <dbReference type="ARBA" id="ARBA00023043"/>
    </source>
</evidence>
<dbReference type="InterPro" id="IPR036770">
    <property type="entry name" value="Ankyrin_rpt-contain_sf"/>
</dbReference>
<evidence type="ECO:0000256" key="1">
    <source>
        <dbReference type="ARBA" id="ARBA00022737"/>
    </source>
</evidence>
<dbReference type="PROSITE" id="PS50088">
    <property type="entry name" value="ANK_REPEAT"/>
    <property type="match status" value="3"/>
</dbReference>
<dbReference type="InParanoid" id="A0A4S2N598"/>
<evidence type="ECO:0000313" key="4">
    <source>
        <dbReference type="EMBL" id="TGZ84357.1"/>
    </source>
</evidence>
<gene>
    <name evidence="4" type="ORF">EX30DRAFT_338892</name>
</gene>
<dbReference type="AlphaFoldDB" id="A0A4S2N598"/>
<keyword evidence="1" id="KW-0677">Repeat</keyword>
<dbReference type="SUPFAM" id="SSF48403">
    <property type="entry name" value="Ankyrin repeat"/>
    <property type="match status" value="1"/>
</dbReference>
<keyword evidence="2 3" id="KW-0040">ANK repeat</keyword>
<sequence>MPMLHNLPPELLLSISHHLPLSDLTALLSSSPTISETLLSASPKRLLAPRPTSTLHHSAIQFPHLRLLRSLPRLPPVKDSATGFTPLHTAAVLNSVPALEILLARWAEYLPLEEACNNGFTALETAASNGSADAVGFLLSAGATPGRAAEFAAIAGKVEVLRALMAAGHKVSGEVGVAAATAGQTEVLRMKEVKINGRDGFGTTVLIAGAKMGMREAVEVALERGARIENCDAYGWTALHWAVFAGMKEVVEVLVERGADVGAKTDDGLGCGELAEWWEAWEKEKKKKRTLVQAKI</sequence>
<dbReference type="Pfam" id="PF12796">
    <property type="entry name" value="Ank_2"/>
    <property type="match status" value="2"/>
</dbReference>
<organism evidence="4 5">
    <name type="scientific">Ascodesmis nigricans</name>
    <dbReference type="NCBI Taxonomy" id="341454"/>
    <lineage>
        <taxon>Eukaryota</taxon>
        <taxon>Fungi</taxon>
        <taxon>Dikarya</taxon>
        <taxon>Ascomycota</taxon>
        <taxon>Pezizomycotina</taxon>
        <taxon>Pezizomycetes</taxon>
        <taxon>Pezizales</taxon>
        <taxon>Ascodesmidaceae</taxon>
        <taxon>Ascodesmis</taxon>
    </lineage>
</organism>
<dbReference type="Gene3D" id="1.25.40.20">
    <property type="entry name" value="Ankyrin repeat-containing domain"/>
    <property type="match status" value="2"/>
</dbReference>
<dbReference type="STRING" id="341454.A0A4S2N598"/>
<dbReference type="Proteomes" id="UP000298138">
    <property type="component" value="Unassembled WGS sequence"/>
</dbReference>
<feature type="repeat" description="ANK" evidence="3">
    <location>
        <begin position="82"/>
        <end position="114"/>
    </location>
</feature>
<feature type="repeat" description="ANK" evidence="3">
    <location>
        <begin position="118"/>
        <end position="150"/>
    </location>
</feature>
<evidence type="ECO:0000313" key="5">
    <source>
        <dbReference type="Proteomes" id="UP000298138"/>
    </source>
</evidence>
<dbReference type="OrthoDB" id="366390at2759"/>
<dbReference type="SMART" id="SM00248">
    <property type="entry name" value="ANK"/>
    <property type="match status" value="4"/>
</dbReference>
<dbReference type="EMBL" id="ML220113">
    <property type="protein sequence ID" value="TGZ84357.1"/>
    <property type="molecule type" value="Genomic_DNA"/>
</dbReference>
<accession>A0A4S2N598</accession>
<reference evidence="4 5" key="1">
    <citation type="submission" date="2019-04" db="EMBL/GenBank/DDBJ databases">
        <title>Comparative genomics and transcriptomics to analyze fruiting body development in filamentous ascomycetes.</title>
        <authorList>
            <consortium name="DOE Joint Genome Institute"/>
            <person name="Lutkenhaus R."/>
            <person name="Traeger S."/>
            <person name="Breuer J."/>
            <person name="Kuo A."/>
            <person name="Lipzen A."/>
            <person name="Pangilinan J."/>
            <person name="Dilworth D."/>
            <person name="Sandor L."/>
            <person name="Poggeler S."/>
            <person name="Barry K."/>
            <person name="Grigoriev I.V."/>
            <person name="Nowrousian M."/>
        </authorList>
    </citation>
    <scope>NUCLEOTIDE SEQUENCE [LARGE SCALE GENOMIC DNA]</scope>
    <source>
        <strain evidence="4 5">CBS 389.68</strain>
    </source>
</reference>
<dbReference type="PROSITE" id="PS50297">
    <property type="entry name" value="ANK_REP_REGION"/>
    <property type="match status" value="3"/>
</dbReference>